<dbReference type="EMBL" id="QBLH01001755">
    <property type="protein sequence ID" value="TGZ51185.1"/>
    <property type="molecule type" value="Genomic_DNA"/>
</dbReference>
<accession>A0A4S2KN86</accession>
<sequence>MLKYFATKPPFLAVFGSPLPRPPCFASLASTWRPPPSGAEMDPITRVGSRDAISPLVGAPGGGGVSGWAREEEMANKSPRVGSRGLSGCWFGSIALVCFTIQRRSATLFKYSGCSVVVGVRHYASEMRIERSFVHVISMRKFTSHSKVGRVARESFLAEATSEQSSLHT</sequence>
<evidence type="ECO:0000313" key="1">
    <source>
        <dbReference type="EMBL" id="TGZ51185.1"/>
    </source>
</evidence>
<keyword evidence="2" id="KW-1185">Reference proteome</keyword>
<reference evidence="1 2" key="1">
    <citation type="journal article" date="2019" name="Philos. Trans. R. Soc. Lond., B, Biol. Sci.">
        <title>Ant behaviour and brain gene expression of defending hosts depend on the ecological success of the intruding social parasite.</title>
        <authorList>
            <person name="Kaur R."/>
            <person name="Stoldt M."/>
            <person name="Jongepier E."/>
            <person name="Feldmeyer B."/>
            <person name="Menzel F."/>
            <person name="Bornberg-Bauer E."/>
            <person name="Foitzik S."/>
        </authorList>
    </citation>
    <scope>NUCLEOTIDE SEQUENCE [LARGE SCALE GENOMIC DNA]</scope>
    <source>
        <tissue evidence="1">Whole body</tissue>
    </source>
</reference>
<proteinExistence type="predicted"/>
<protein>
    <submittedName>
        <fullName evidence="1">Uncharacterized protein</fullName>
    </submittedName>
</protein>
<name>A0A4S2KN86_9HYME</name>
<organism evidence="1 2">
    <name type="scientific">Temnothorax longispinosus</name>
    <dbReference type="NCBI Taxonomy" id="300112"/>
    <lineage>
        <taxon>Eukaryota</taxon>
        <taxon>Metazoa</taxon>
        <taxon>Ecdysozoa</taxon>
        <taxon>Arthropoda</taxon>
        <taxon>Hexapoda</taxon>
        <taxon>Insecta</taxon>
        <taxon>Pterygota</taxon>
        <taxon>Neoptera</taxon>
        <taxon>Endopterygota</taxon>
        <taxon>Hymenoptera</taxon>
        <taxon>Apocrita</taxon>
        <taxon>Aculeata</taxon>
        <taxon>Formicoidea</taxon>
        <taxon>Formicidae</taxon>
        <taxon>Myrmicinae</taxon>
        <taxon>Temnothorax</taxon>
    </lineage>
</organism>
<dbReference type="Proteomes" id="UP000310200">
    <property type="component" value="Unassembled WGS sequence"/>
</dbReference>
<dbReference type="AlphaFoldDB" id="A0A4S2KN86"/>
<comment type="caution">
    <text evidence="1">The sequence shown here is derived from an EMBL/GenBank/DDBJ whole genome shotgun (WGS) entry which is preliminary data.</text>
</comment>
<gene>
    <name evidence="1" type="ORF">DBV15_11044</name>
</gene>
<evidence type="ECO:0000313" key="2">
    <source>
        <dbReference type="Proteomes" id="UP000310200"/>
    </source>
</evidence>